<name>A0A9W8ASP3_9FUNG</name>
<dbReference type="GO" id="GO:0008252">
    <property type="term" value="F:nucleotidase activity"/>
    <property type="evidence" value="ECO:0007669"/>
    <property type="project" value="TreeGrafter"/>
</dbReference>
<dbReference type="SFLD" id="SFLDG01129">
    <property type="entry name" value="C1.5:_HAD__Beta-PGM__Phosphata"/>
    <property type="match status" value="1"/>
</dbReference>
<reference evidence="1" key="1">
    <citation type="submission" date="2022-07" db="EMBL/GenBank/DDBJ databases">
        <title>Phylogenomic reconstructions and comparative analyses of Kickxellomycotina fungi.</title>
        <authorList>
            <person name="Reynolds N.K."/>
            <person name="Stajich J.E."/>
            <person name="Barry K."/>
            <person name="Grigoriev I.V."/>
            <person name="Crous P."/>
            <person name="Smith M.E."/>
        </authorList>
    </citation>
    <scope>NUCLEOTIDE SEQUENCE</scope>
    <source>
        <strain evidence="1">RSA 1196</strain>
    </source>
</reference>
<sequence>MQPRPVLFCDIDNCLYPKSTGIALLMKERIYKYGQRIGIPEQEVIHLCETYYREYGLAIRGLLKHHVIDPADYDAQVDGTLPLEEILNKDPELRAMLQATKARRVAFTNAGRNHAVRVLRCLDVIDLFEELVYCEYADPNFTCKPEKESFMRAMRQARVTDPQLCYFVDDSLDNVKMAKALGWHAVHLDPEGLTADRDIQCITDILQLREAFPGLW</sequence>
<keyword evidence="2" id="KW-1185">Reference proteome</keyword>
<organism evidence="1 2">
    <name type="scientific">Dispira parvispora</name>
    <dbReference type="NCBI Taxonomy" id="1520584"/>
    <lineage>
        <taxon>Eukaryota</taxon>
        <taxon>Fungi</taxon>
        <taxon>Fungi incertae sedis</taxon>
        <taxon>Zoopagomycota</taxon>
        <taxon>Kickxellomycotina</taxon>
        <taxon>Dimargaritomycetes</taxon>
        <taxon>Dimargaritales</taxon>
        <taxon>Dimargaritaceae</taxon>
        <taxon>Dispira</taxon>
    </lineage>
</organism>
<dbReference type="InterPro" id="IPR010237">
    <property type="entry name" value="Pyr-5-nucltdase"/>
</dbReference>
<evidence type="ECO:0000313" key="1">
    <source>
        <dbReference type="EMBL" id="KAJ1960162.1"/>
    </source>
</evidence>
<dbReference type="SFLD" id="SFLDG01132">
    <property type="entry name" value="C1.5.3:_5'-Nucleotidase_Like"/>
    <property type="match status" value="1"/>
</dbReference>
<dbReference type="NCBIfam" id="TIGR01993">
    <property type="entry name" value="Pyr-5-nucltdase"/>
    <property type="match status" value="1"/>
</dbReference>
<dbReference type="Gene3D" id="1.10.150.450">
    <property type="match status" value="1"/>
</dbReference>
<dbReference type="Proteomes" id="UP001150925">
    <property type="component" value="Unassembled WGS sequence"/>
</dbReference>
<dbReference type="PANTHER" id="PTHR47438:SF1">
    <property type="entry name" value="PHOSPHATE METABOLISM PROTEIN 8-RELATED"/>
    <property type="match status" value="1"/>
</dbReference>
<dbReference type="EMBL" id="JANBPY010001408">
    <property type="protein sequence ID" value="KAJ1960162.1"/>
    <property type="molecule type" value="Genomic_DNA"/>
</dbReference>
<dbReference type="PANTHER" id="PTHR47438">
    <property type="entry name" value="PHOSPHATE METABOLISM PROTEIN 8-RELATED"/>
    <property type="match status" value="1"/>
</dbReference>
<protein>
    <submittedName>
        <fullName evidence="1">Suppressor of deletion of TFIIS</fullName>
    </submittedName>
</protein>
<dbReference type="OrthoDB" id="1065058at2759"/>
<dbReference type="InterPro" id="IPR052791">
    <property type="entry name" value="SSM1_domain"/>
</dbReference>
<dbReference type="GO" id="GO:0009166">
    <property type="term" value="P:nucleotide catabolic process"/>
    <property type="evidence" value="ECO:0007669"/>
    <property type="project" value="TreeGrafter"/>
</dbReference>
<evidence type="ECO:0000313" key="2">
    <source>
        <dbReference type="Proteomes" id="UP001150925"/>
    </source>
</evidence>
<proteinExistence type="predicted"/>
<dbReference type="AlphaFoldDB" id="A0A9W8ASP3"/>
<accession>A0A9W8ASP3</accession>
<dbReference type="SUPFAM" id="SSF56784">
    <property type="entry name" value="HAD-like"/>
    <property type="match status" value="1"/>
</dbReference>
<comment type="caution">
    <text evidence="1">The sequence shown here is derived from an EMBL/GenBank/DDBJ whole genome shotgun (WGS) entry which is preliminary data.</text>
</comment>
<dbReference type="InterPro" id="IPR006439">
    <property type="entry name" value="HAD-SF_hydro_IA"/>
</dbReference>
<dbReference type="GO" id="GO:0006206">
    <property type="term" value="P:pyrimidine nucleobase metabolic process"/>
    <property type="evidence" value="ECO:0007669"/>
    <property type="project" value="TreeGrafter"/>
</dbReference>
<dbReference type="SFLD" id="SFLDS00003">
    <property type="entry name" value="Haloacid_Dehalogenase"/>
    <property type="match status" value="1"/>
</dbReference>
<dbReference type="Pfam" id="PF00702">
    <property type="entry name" value="Hydrolase"/>
    <property type="match status" value="1"/>
</dbReference>
<dbReference type="NCBIfam" id="TIGR01509">
    <property type="entry name" value="HAD-SF-IA-v3"/>
    <property type="match status" value="1"/>
</dbReference>
<dbReference type="InterPro" id="IPR023214">
    <property type="entry name" value="HAD_sf"/>
</dbReference>
<dbReference type="Gene3D" id="3.40.50.1000">
    <property type="entry name" value="HAD superfamily/HAD-like"/>
    <property type="match status" value="1"/>
</dbReference>
<dbReference type="InterPro" id="IPR036412">
    <property type="entry name" value="HAD-like_sf"/>
</dbReference>
<gene>
    <name evidence="1" type="primary">SDT1</name>
    <name evidence="1" type="ORF">IWQ62_004335</name>
</gene>